<dbReference type="GeneID" id="5486912"/>
<name>A7ESU1_SCLS1</name>
<dbReference type="HOGENOM" id="CLU_2591247_0_0_1"/>
<keyword evidence="2" id="KW-1185">Reference proteome</keyword>
<gene>
    <name evidence="1" type="ORF">SS1G_08396</name>
</gene>
<evidence type="ECO:0000313" key="1">
    <source>
        <dbReference type="EMBL" id="EDN92533.1"/>
    </source>
</evidence>
<dbReference type="InParanoid" id="A7ESU1"/>
<dbReference type="AlphaFoldDB" id="A7ESU1"/>
<reference evidence="2" key="1">
    <citation type="journal article" date="2011" name="PLoS Genet.">
        <title>Genomic analysis of the necrotrophic fungal pathogens Sclerotinia sclerotiorum and Botrytis cinerea.</title>
        <authorList>
            <person name="Amselem J."/>
            <person name="Cuomo C.A."/>
            <person name="van Kan J.A."/>
            <person name="Viaud M."/>
            <person name="Benito E.P."/>
            <person name="Couloux A."/>
            <person name="Coutinho P.M."/>
            <person name="de Vries R.P."/>
            <person name="Dyer P.S."/>
            <person name="Fillinger S."/>
            <person name="Fournier E."/>
            <person name="Gout L."/>
            <person name="Hahn M."/>
            <person name="Kohn L."/>
            <person name="Lapalu N."/>
            <person name="Plummer K.M."/>
            <person name="Pradier J.M."/>
            <person name="Quevillon E."/>
            <person name="Sharon A."/>
            <person name="Simon A."/>
            <person name="ten Have A."/>
            <person name="Tudzynski B."/>
            <person name="Tudzynski P."/>
            <person name="Wincker P."/>
            <person name="Andrew M."/>
            <person name="Anthouard V."/>
            <person name="Beever R.E."/>
            <person name="Beffa R."/>
            <person name="Benoit I."/>
            <person name="Bouzid O."/>
            <person name="Brault B."/>
            <person name="Chen Z."/>
            <person name="Choquer M."/>
            <person name="Collemare J."/>
            <person name="Cotton P."/>
            <person name="Danchin E.G."/>
            <person name="Da Silva C."/>
            <person name="Gautier A."/>
            <person name="Giraud C."/>
            <person name="Giraud T."/>
            <person name="Gonzalez C."/>
            <person name="Grossetete S."/>
            <person name="Guldener U."/>
            <person name="Henrissat B."/>
            <person name="Howlett B.J."/>
            <person name="Kodira C."/>
            <person name="Kretschmer M."/>
            <person name="Lappartient A."/>
            <person name="Leroch M."/>
            <person name="Levis C."/>
            <person name="Mauceli E."/>
            <person name="Neuveglise C."/>
            <person name="Oeser B."/>
            <person name="Pearson M."/>
            <person name="Poulain J."/>
            <person name="Poussereau N."/>
            <person name="Quesneville H."/>
            <person name="Rascle C."/>
            <person name="Schumacher J."/>
            <person name="Segurens B."/>
            <person name="Sexton A."/>
            <person name="Silva E."/>
            <person name="Sirven C."/>
            <person name="Soanes D.M."/>
            <person name="Talbot N.J."/>
            <person name="Templeton M."/>
            <person name="Yandava C."/>
            <person name="Yarden O."/>
            <person name="Zeng Q."/>
            <person name="Rollins J.A."/>
            <person name="Lebrun M.H."/>
            <person name="Dickman M."/>
        </authorList>
    </citation>
    <scope>NUCLEOTIDE SEQUENCE [LARGE SCALE GENOMIC DNA]</scope>
    <source>
        <strain evidence="2">ATCC 18683 / 1980 / Ss-1</strain>
    </source>
</reference>
<organism evidence="1 2">
    <name type="scientific">Sclerotinia sclerotiorum (strain ATCC 18683 / 1980 / Ss-1)</name>
    <name type="common">White mold</name>
    <name type="synonym">Whetzelinia sclerotiorum</name>
    <dbReference type="NCBI Taxonomy" id="665079"/>
    <lineage>
        <taxon>Eukaryota</taxon>
        <taxon>Fungi</taxon>
        <taxon>Dikarya</taxon>
        <taxon>Ascomycota</taxon>
        <taxon>Pezizomycotina</taxon>
        <taxon>Leotiomycetes</taxon>
        <taxon>Helotiales</taxon>
        <taxon>Sclerotiniaceae</taxon>
        <taxon>Sclerotinia</taxon>
    </lineage>
</organism>
<proteinExistence type="predicted"/>
<dbReference type="KEGG" id="ssl:SS1G_08396"/>
<dbReference type="RefSeq" id="XP_001590656.1">
    <property type="nucleotide sequence ID" value="XM_001590606.1"/>
</dbReference>
<dbReference type="Proteomes" id="UP000001312">
    <property type="component" value="Unassembled WGS sequence"/>
</dbReference>
<sequence length="80" mass="9211">MHRSADWIRIIPNKETPIDLDQIKKGIEAVFEGKLPPEQLKSELTPFHIDGDYVNFHSMVPAKIRSMGGNNELLRQQKLE</sequence>
<accession>A7ESU1</accession>
<evidence type="ECO:0000313" key="2">
    <source>
        <dbReference type="Proteomes" id="UP000001312"/>
    </source>
</evidence>
<protein>
    <submittedName>
        <fullName evidence="1">Uncharacterized protein</fullName>
    </submittedName>
</protein>
<dbReference type="EMBL" id="CH476631">
    <property type="protein sequence ID" value="EDN92533.1"/>
    <property type="molecule type" value="Genomic_DNA"/>
</dbReference>